<feature type="region of interest" description="Disordered" evidence="1">
    <location>
        <begin position="1"/>
        <end position="56"/>
    </location>
</feature>
<name>F2EJQ3_HORVV</name>
<protein>
    <submittedName>
        <fullName evidence="2">Predicted protein</fullName>
    </submittedName>
</protein>
<dbReference type="PROSITE" id="PS00289">
    <property type="entry name" value="PTX_1"/>
    <property type="match status" value="1"/>
</dbReference>
<sequence>MASPGPNHHRQARPSWSVTTPPHPTPPRRGSTRLHRCRSWASTPGAPRRLVWQGIH</sequence>
<dbReference type="AlphaFoldDB" id="F2EJQ3"/>
<proteinExistence type="evidence at transcript level"/>
<accession>F2EJQ3</accession>
<dbReference type="InterPro" id="IPR030476">
    <property type="entry name" value="Pentaxin_CS"/>
</dbReference>
<evidence type="ECO:0000256" key="1">
    <source>
        <dbReference type="SAM" id="MobiDB-lite"/>
    </source>
</evidence>
<organism evidence="2">
    <name type="scientific">Hordeum vulgare subsp. vulgare</name>
    <name type="common">Domesticated barley</name>
    <dbReference type="NCBI Taxonomy" id="112509"/>
    <lineage>
        <taxon>Eukaryota</taxon>
        <taxon>Viridiplantae</taxon>
        <taxon>Streptophyta</taxon>
        <taxon>Embryophyta</taxon>
        <taxon>Tracheophyta</taxon>
        <taxon>Spermatophyta</taxon>
        <taxon>Magnoliopsida</taxon>
        <taxon>Liliopsida</taxon>
        <taxon>Poales</taxon>
        <taxon>Poaceae</taxon>
        <taxon>BOP clade</taxon>
        <taxon>Pooideae</taxon>
        <taxon>Triticodae</taxon>
        <taxon>Triticeae</taxon>
        <taxon>Hordeinae</taxon>
        <taxon>Hordeum</taxon>
    </lineage>
</organism>
<dbReference type="EMBL" id="AK376380">
    <property type="protein sequence ID" value="BAK07575.1"/>
    <property type="molecule type" value="mRNA"/>
</dbReference>
<reference evidence="2" key="1">
    <citation type="journal article" date="2011" name="Plant Physiol.">
        <title>Comprehensive sequence analysis of 24,783 barley full-length cDNAs derived from 12 clone libraries.</title>
        <authorList>
            <person name="Matsumoto T."/>
            <person name="Tanaka T."/>
            <person name="Sakai H."/>
            <person name="Amano N."/>
            <person name="Kanamori H."/>
            <person name="Kurita K."/>
            <person name="Kikuta A."/>
            <person name="Kamiya K."/>
            <person name="Yamamoto M."/>
            <person name="Ikawa H."/>
            <person name="Fujii N."/>
            <person name="Hori K."/>
            <person name="Itoh T."/>
            <person name="Sato K."/>
        </authorList>
    </citation>
    <scope>NUCLEOTIDE SEQUENCE</scope>
    <source>
        <tissue evidence="2">Flower</tissue>
    </source>
</reference>
<evidence type="ECO:0000313" key="2">
    <source>
        <dbReference type="EMBL" id="BAK07575.1"/>
    </source>
</evidence>